<name>A0A4Y2NH30_ARAVE</name>
<dbReference type="Proteomes" id="UP000499080">
    <property type="component" value="Unassembled WGS sequence"/>
</dbReference>
<dbReference type="AlphaFoldDB" id="A0A4Y2NH30"/>
<evidence type="ECO:0000313" key="1">
    <source>
        <dbReference type="EMBL" id="GBN38611.1"/>
    </source>
</evidence>
<dbReference type="EMBL" id="BGPR01009210">
    <property type="protein sequence ID" value="GBN38611.1"/>
    <property type="molecule type" value="Genomic_DNA"/>
</dbReference>
<accession>A0A4Y2NH30</accession>
<keyword evidence="2" id="KW-1185">Reference proteome</keyword>
<gene>
    <name evidence="1" type="ORF">AVEN_39523_1</name>
</gene>
<reference evidence="1 2" key="1">
    <citation type="journal article" date="2019" name="Sci. Rep.">
        <title>Orb-weaving spider Araneus ventricosus genome elucidates the spidroin gene catalogue.</title>
        <authorList>
            <person name="Kono N."/>
            <person name="Nakamura H."/>
            <person name="Ohtoshi R."/>
            <person name="Moran D.A.P."/>
            <person name="Shinohara A."/>
            <person name="Yoshida Y."/>
            <person name="Fujiwara M."/>
            <person name="Mori M."/>
            <person name="Tomita M."/>
            <person name="Arakawa K."/>
        </authorList>
    </citation>
    <scope>NUCLEOTIDE SEQUENCE [LARGE SCALE GENOMIC DNA]</scope>
</reference>
<protein>
    <submittedName>
        <fullName evidence="1">Uncharacterized protein</fullName>
    </submittedName>
</protein>
<dbReference type="OrthoDB" id="6932368at2759"/>
<organism evidence="1 2">
    <name type="scientific">Araneus ventricosus</name>
    <name type="common">Orbweaver spider</name>
    <name type="synonym">Epeira ventricosa</name>
    <dbReference type="NCBI Taxonomy" id="182803"/>
    <lineage>
        <taxon>Eukaryota</taxon>
        <taxon>Metazoa</taxon>
        <taxon>Ecdysozoa</taxon>
        <taxon>Arthropoda</taxon>
        <taxon>Chelicerata</taxon>
        <taxon>Arachnida</taxon>
        <taxon>Araneae</taxon>
        <taxon>Araneomorphae</taxon>
        <taxon>Entelegynae</taxon>
        <taxon>Araneoidea</taxon>
        <taxon>Araneidae</taxon>
        <taxon>Araneus</taxon>
    </lineage>
</organism>
<comment type="caution">
    <text evidence="1">The sequence shown here is derived from an EMBL/GenBank/DDBJ whole genome shotgun (WGS) entry which is preliminary data.</text>
</comment>
<sequence>MENVSDPIVGKSFLERFELLIDVKNRRLLDGLTSLYVKGTVSRNKSLGFTLVAGNYPFHSLLLKYPKLFSANLDPNTNKGTIKHCIETKGLRCMLGLCV</sequence>
<evidence type="ECO:0000313" key="2">
    <source>
        <dbReference type="Proteomes" id="UP000499080"/>
    </source>
</evidence>
<proteinExistence type="predicted"/>